<accession>A0A9K3KZ49</accession>
<evidence type="ECO:0000313" key="3">
    <source>
        <dbReference type="Proteomes" id="UP000693970"/>
    </source>
</evidence>
<dbReference type="AlphaFoldDB" id="A0A9K3KZ49"/>
<protein>
    <submittedName>
        <fullName evidence="2">Uncharacterized protein</fullName>
    </submittedName>
</protein>
<dbReference type="OrthoDB" id="38007at2759"/>
<comment type="caution">
    <text evidence="2">The sequence shown here is derived from an EMBL/GenBank/DDBJ whole genome shotgun (WGS) entry which is preliminary data.</text>
</comment>
<dbReference type="EMBL" id="JAGRRH010000017">
    <property type="protein sequence ID" value="KAG7352613.1"/>
    <property type="molecule type" value="Genomic_DNA"/>
</dbReference>
<keyword evidence="1" id="KW-0732">Signal</keyword>
<feature type="signal peptide" evidence="1">
    <location>
        <begin position="1"/>
        <end position="29"/>
    </location>
</feature>
<evidence type="ECO:0000256" key="1">
    <source>
        <dbReference type="SAM" id="SignalP"/>
    </source>
</evidence>
<organism evidence="2 3">
    <name type="scientific">Nitzschia inconspicua</name>
    <dbReference type="NCBI Taxonomy" id="303405"/>
    <lineage>
        <taxon>Eukaryota</taxon>
        <taxon>Sar</taxon>
        <taxon>Stramenopiles</taxon>
        <taxon>Ochrophyta</taxon>
        <taxon>Bacillariophyta</taxon>
        <taxon>Bacillariophyceae</taxon>
        <taxon>Bacillariophycidae</taxon>
        <taxon>Bacillariales</taxon>
        <taxon>Bacillariaceae</taxon>
        <taxon>Nitzschia</taxon>
    </lineage>
</organism>
<gene>
    <name evidence="2" type="ORF">IV203_008661</name>
</gene>
<feature type="chain" id="PRO_5039907697" evidence="1">
    <location>
        <begin position="30"/>
        <end position="522"/>
    </location>
</feature>
<proteinExistence type="predicted"/>
<sequence>MIKLPKLPGRKLWWITFGIALGFLGTAAADPCTLCPNGKDFIYPDAKIPYFVLPGDGFPTCSTLAIAASMLEEGSMMCIRYKANAGFCGCPDIEPQHICSFCPNGGVPARSNLRLPSGDQCRDLYTYVSYFNEDQCNSIQYDAIIANDAHCGCQDPATGDQVRRGESCTFCPDGSFPPEPNFNLELAGLSCGEYAAFINTLSQAECDVQAARGTFDLFAFQCQCPGTTPPACSRQENPQLCTVSLLRTAEEEACECYSFCDGEFVGCDSYPGNFLGSECQGVAISGCNFASAIDDSGTCHLCPDFTNSITNPEAVLPPFSGVTIPGIAEPTCRDVVNYIEQPNTEEVCEIAQSRLAYYCGCKGARPSCTLCSGGMEPSFKDVVATGDVTCKEFANTVSTWEPGTCEIGESYLEVMAARCGCVTARYPVCPVNENPSLCTLNLLRSTEENCACYNFCGSEFHSCSDYPGQVVDTADCPSGQTPIFGCNQALATSHRCTRGSLGPCNSSQAPPTIRTALRRKRL</sequence>
<keyword evidence="3" id="KW-1185">Reference proteome</keyword>
<dbReference type="Proteomes" id="UP000693970">
    <property type="component" value="Unassembled WGS sequence"/>
</dbReference>
<reference evidence="2" key="1">
    <citation type="journal article" date="2021" name="Sci. Rep.">
        <title>Diploid genomic architecture of Nitzschia inconspicua, an elite biomass production diatom.</title>
        <authorList>
            <person name="Oliver A."/>
            <person name="Podell S."/>
            <person name="Pinowska A."/>
            <person name="Traller J.C."/>
            <person name="Smith S.R."/>
            <person name="McClure R."/>
            <person name="Beliaev A."/>
            <person name="Bohutskyi P."/>
            <person name="Hill E.A."/>
            <person name="Rabines A."/>
            <person name="Zheng H."/>
            <person name="Allen L.Z."/>
            <person name="Kuo A."/>
            <person name="Grigoriev I.V."/>
            <person name="Allen A.E."/>
            <person name="Hazlebeck D."/>
            <person name="Allen E.E."/>
        </authorList>
    </citation>
    <scope>NUCLEOTIDE SEQUENCE</scope>
    <source>
        <strain evidence="2">Hildebrandi</strain>
    </source>
</reference>
<evidence type="ECO:0000313" key="2">
    <source>
        <dbReference type="EMBL" id="KAG7352613.1"/>
    </source>
</evidence>
<name>A0A9K3KZ49_9STRA</name>
<reference evidence="2" key="2">
    <citation type="submission" date="2021-04" db="EMBL/GenBank/DDBJ databases">
        <authorList>
            <person name="Podell S."/>
        </authorList>
    </citation>
    <scope>NUCLEOTIDE SEQUENCE</scope>
    <source>
        <strain evidence="2">Hildebrandi</strain>
    </source>
</reference>